<gene>
    <name evidence="1" type="ORF">D917_06223</name>
</gene>
<accession>A0A1Y3EY10</accession>
<proteinExistence type="predicted"/>
<evidence type="ECO:0000313" key="1">
    <source>
        <dbReference type="EMBL" id="OUC48329.1"/>
    </source>
</evidence>
<dbReference type="Proteomes" id="UP000243006">
    <property type="component" value="Unassembled WGS sequence"/>
</dbReference>
<protein>
    <submittedName>
        <fullName evidence="1">Uncharacterized protein</fullName>
    </submittedName>
</protein>
<sequence length="74" mass="8442">MQCGQCKSACIIYVSNTSCNHVKIFEDESQIDLHLICCLEVLLLLVMLKAVQLTQQEVCNRHECIFALFIVLLK</sequence>
<evidence type="ECO:0000313" key="2">
    <source>
        <dbReference type="Proteomes" id="UP000243006"/>
    </source>
</evidence>
<reference evidence="1 2" key="1">
    <citation type="submission" date="2015-04" db="EMBL/GenBank/DDBJ databases">
        <title>Draft genome of the roundworm Trichinella nativa.</title>
        <authorList>
            <person name="Mitreva M."/>
        </authorList>
    </citation>
    <scope>NUCLEOTIDE SEQUENCE [LARGE SCALE GENOMIC DNA]</scope>
    <source>
        <strain evidence="1 2">ISS45</strain>
    </source>
</reference>
<dbReference type="EMBL" id="LVZM01002925">
    <property type="protein sequence ID" value="OUC48329.1"/>
    <property type="molecule type" value="Genomic_DNA"/>
</dbReference>
<dbReference type="AlphaFoldDB" id="A0A1Y3EY10"/>
<name>A0A1Y3EY10_9BILA</name>
<comment type="caution">
    <text evidence="1">The sequence shown here is derived from an EMBL/GenBank/DDBJ whole genome shotgun (WGS) entry which is preliminary data.</text>
</comment>
<organism evidence="1 2">
    <name type="scientific">Trichinella nativa</name>
    <dbReference type="NCBI Taxonomy" id="6335"/>
    <lineage>
        <taxon>Eukaryota</taxon>
        <taxon>Metazoa</taxon>
        <taxon>Ecdysozoa</taxon>
        <taxon>Nematoda</taxon>
        <taxon>Enoplea</taxon>
        <taxon>Dorylaimia</taxon>
        <taxon>Trichinellida</taxon>
        <taxon>Trichinellidae</taxon>
        <taxon>Trichinella</taxon>
    </lineage>
</organism>